<evidence type="ECO:0000313" key="3">
    <source>
        <dbReference type="Proteomes" id="UP000217561"/>
    </source>
</evidence>
<evidence type="ECO:0000313" key="2">
    <source>
        <dbReference type="EMBL" id="PBB05279.1"/>
    </source>
</evidence>
<name>A0ABX4HQ08_9BACI</name>
<feature type="domain" description="Group II intron maturase-specific" evidence="1">
    <location>
        <begin position="1"/>
        <end position="49"/>
    </location>
</feature>
<proteinExistence type="predicted"/>
<dbReference type="Proteomes" id="UP000217561">
    <property type="component" value="Unassembled WGS sequence"/>
</dbReference>
<keyword evidence="3" id="KW-1185">Reference proteome</keyword>
<dbReference type="InterPro" id="IPR013597">
    <property type="entry name" value="Mat_intron_G2"/>
</dbReference>
<sequence length="102" mass="12649">MRKINEFLTGWYNYFRLAETPSIFKRMMEWLRRRLRMIRWKEWKWPRTKVKNLIALGVPKAKALKWGNTRKGYWRIASSPILHRTLNDHYWQRMGLKSLNAR</sequence>
<reference evidence="2 3" key="1">
    <citation type="submission" date="2017-08" db="EMBL/GenBank/DDBJ databases">
        <title>Salimicrobium alkalisoli sp. nov., isolated from saline alkaline soil.</title>
        <authorList>
            <person name="Zhang G."/>
            <person name="Xiong Q."/>
        </authorList>
    </citation>
    <scope>NUCLEOTIDE SEQUENCE [LARGE SCALE GENOMIC DNA]</scope>
    <source>
        <strain evidence="2 3">WN024</strain>
    </source>
</reference>
<comment type="caution">
    <text evidence="2">The sequence shown here is derived from an EMBL/GenBank/DDBJ whole genome shotgun (WGS) entry which is preliminary data.</text>
</comment>
<gene>
    <name evidence="2" type="ORF">CKW00_09395</name>
</gene>
<dbReference type="Pfam" id="PF08388">
    <property type="entry name" value="GIIM"/>
    <property type="match status" value="1"/>
</dbReference>
<dbReference type="EMBL" id="NSGH01000014">
    <property type="protein sequence ID" value="PBB05279.1"/>
    <property type="molecule type" value="Genomic_DNA"/>
</dbReference>
<accession>A0ABX4HQ08</accession>
<protein>
    <recommendedName>
        <fullName evidence="1">Group II intron maturase-specific domain-containing protein</fullName>
    </recommendedName>
</protein>
<organism evidence="2 3">
    <name type="scientific">Salimicrobium humidisoli</name>
    <dbReference type="NCBI Taxonomy" id="2029857"/>
    <lineage>
        <taxon>Bacteria</taxon>
        <taxon>Bacillati</taxon>
        <taxon>Bacillota</taxon>
        <taxon>Bacilli</taxon>
        <taxon>Bacillales</taxon>
        <taxon>Bacillaceae</taxon>
        <taxon>Salimicrobium</taxon>
    </lineage>
</organism>
<evidence type="ECO:0000259" key="1">
    <source>
        <dbReference type="Pfam" id="PF08388"/>
    </source>
</evidence>